<name>I4EHG3_9BACT</name>
<dbReference type="GO" id="GO:0005975">
    <property type="term" value="P:carbohydrate metabolic process"/>
    <property type="evidence" value="ECO:0007669"/>
    <property type="project" value="TreeGrafter"/>
</dbReference>
<dbReference type="InterPro" id="IPR024176">
    <property type="entry name" value="Citrate_synthase_bac-typ"/>
</dbReference>
<evidence type="ECO:0000313" key="7">
    <source>
        <dbReference type="EMBL" id="CCF84125.1"/>
    </source>
</evidence>
<dbReference type="InterPro" id="IPR036969">
    <property type="entry name" value="Citrate_synthase_sf"/>
</dbReference>
<dbReference type="Gene3D" id="1.10.230.10">
    <property type="entry name" value="Cytochrome P450-Terp, domain 2"/>
    <property type="match status" value="1"/>
</dbReference>
<dbReference type="InterPro" id="IPR016143">
    <property type="entry name" value="Citrate_synth-like_sm_a-sub"/>
</dbReference>
<comment type="similarity">
    <text evidence="2 5">Belongs to the citrate synthase family.</text>
</comment>
<feature type="active site" evidence="6">
    <location>
        <position position="268"/>
    </location>
</feature>
<dbReference type="GO" id="GO:0036440">
    <property type="term" value="F:citrate synthase activity"/>
    <property type="evidence" value="ECO:0007669"/>
    <property type="project" value="UniProtKB-EC"/>
</dbReference>
<dbReference type="EMBL" id="CAGS01000236">
    <property type="protein sequence ID" value="CCF84125.1"/>
    <property type="molecule type" value="Genomic_DNA"/>
</dbReference>
<dbReference type="UniPathway" id="UPA00223"/>
<dbReference type="OrthoDB" id="9800864at2"/>
<dbReference type="GO" id="GO:0005829">
    <property type="term" value="C:cytosol"/>
    <property type="evidence" value="ECO:0007669"/>
    <property type="project" value="TreeGrafter"/>
</dbReference>
<evidence type="ECO:0000256" key="6">
    <source>
        <dbReference type="PIRSR" id="PIRSR001369-1"/>
    </source>
</evidence>
<dbReference type="PANTHER" id="PTHR11739">
    <property type="entry name" value="CITRATE SYNTHASE"/>
    <property type="match status" value="1"/>
</dbReference>
<protein>
    <recommendedName>
        <fullName evidence="5">Citrate synthase</fullName>
    </recommendedName>
</protein>
<comment type="pathway">
    <text evidence="1">Carbohydrate metabolism; tricarboxylic acid cycle; isocitrate from oxaloacetate: step 1/2.</text>
</comment>
<evidence type="ECO:0000313" key="8">
    <source>
        <dbReference type="Proteomes" id="UP000004221"/>
    </source>
</evidence>
<evidence type="ECO:0000256" key="1">
    <source>
        <dbReference type="ARBA" id="ARBA00004751"/>
    </source>
</evidence>
<dbReference type="GO" id="GO:0006099">
    <property type="term" value="P:tricarboxylic acid cycle"/>
    <property type="evidence" value="ECO:0007669"/>
    <property type="project" value="UniProtKB-UniPathway"/>
</dbReference>
<dbReference type="PANTHER" id="PTHR11739:SF4">
    <property type="entry name" value="CITRATE SYNTHASE, PEROXISOMAL"/>
    <property type="match status" value="1"/>
</dbReference>
<accession>I4EHG3</accession>
<dbReference type="Pfam" id="PF00285">
    <property type="entry name" value="Citrate_synt"/>
    <property type="match status" value="1"/>
</dbReference>
<dbReference type="InterPro" id="IPR016142">
    <property type="entry name" value="Citrate_synth-like_lrg_a-sub"/>
</dbReference>
<keyword evidence="8" id="KW-1185">Reference proteome</keyword>
<dbReference type="Gene3D" id="1.10.580.10">
    <property type="entry name" value="Citrate Synthase, domain 1"/>
    <property type="match status" value="1"/>
</dbReference>
<evidence type="ECO:0000256" key="4">
    <source>
        <dbReference type="ARBA" id="ARBA00049288"/>
    </source>
</evidence>
<reference evidence="7 8" key="1">
    <citation type="journal article" date="2012" name="ISME J.">
        <title>Nitrification expanded: discovery, physiology and genomics of a nitrite-oxidizing bacterium from the phylum Chloroflexi.</title>
        <authorList>
            <person name="Sorokin D.Y."/>
            <person name="Lucker S."/>
            <person name="Vejmelkova D."/>
            <person name="Kostrikina N.A."/>
            <person name="Kleerebezem R."/>
            <person name="Rijpstra W.I."/>
            <person name="Damste J.S."/>
            <person name="Le Paslier D."/>
            <person name="Muyzer G."/>
            <person name="Wagner M."/>
            <person name="van Loosdrecht M.C."/>
            <person name="Daims H."/>
        </authorList>
    </citation>
    <scope>NUCLEOTIDE SEQUENCE [LARGE SCALE GENOMIC DNA]</scope>
    <source>
        <strain evidence="8">none</strain>
    </source>
</reference>
<dbReference type="AlphaFoldDB" id="I4EHG3"/>
<dbReference type="PIRSF" id="PIRSF001369">
    <property type="entry name" value="Citrate_synth"/>
    <property type="match status" value="1"/>
</dbReference>
<feature type="active site" evidence="6">
    <location>
        <position position="324"/>
    </location>
</feature>
<organism evidence="7 8">
    <name type="scientific">Nitrolancea hollandica Lb</name>
    <dbReference type="NCBI Taxonomy" id="1129897"/>
    <lineage>
        <taxon>Bacteria</taxon>
        <taxon>Pseudomonadati</taxon>
        <taxon>Thermomicrobiota</taxon>
        <taxon>Thermomicrobia</taxon>
        <taxon>Sphaerobacterales</taxon>
        <taxon>Sphaerobacterineae</taxon>
        <taxon>Sphaerobacteraceae</taxon>
        <taxon>Nitrolancea</taxon>
    </lineage>
</organism>
<keyword evidence="3 5" id="KW-0808">Transferase</keyword>
<proteinExistence type="inferred from homology"/>
<evidence type="ECO:0000256" key="5">
    <source>
        <dbReference type="PIRNR" id="PIRNR001369"/>
    </source>
</evidence>
<evidence type="ECO:0000256" key="3">
    <source>
        <dbReference type="ARBA" id="ARBA00022679"/>
    </source>
</evidence>
<dbReference type="InterPro" id="IPR002020">
    <property type="entry name" value="Citrate_synthase"/>
</dbReference>
<dbReference type="SUPFAM" id="SSF48256">
    <property type="entry name" value="Citrate synthase"/>
    <property type="match status" value="1"/>
</dbReference>
<keyword evidence="7" id="KW-0012">Acyltransferase</keyword>
<dbReference type="Proteomes" id="UP000004221">
    <property type="component" value="Unassembled WGS sequence"/>
</dbReference>
<comment type="caution">
    <text evidence="7">The sequence shown here is derived from an EMBL/GenBank/DDBJ whole genome shotgun (WGS) entry which is preliminary data.</text>
</comment>
<gene>
    <name evidence="7" type="primary">gltA</name>
    <name evidence="7" type="ORF">NITHO_3100006</name>
</gene>
<sequence>MPNAGTTAAPLPAGPGLEGIVAAQTTLSLVDGANGRLIYRGYDIDDLATHASFEEVLYLLVFGSLPTSRELADLQARLIAARPLSPGVRRVLETLPRTGEPIDALRAGVTAMAMEDPTVRSLEHDALIDKVIRLTAALPTITAAFDRLRHGLEPVDPDPALNHPANFLYMLRGSRPNDLHTQAFNTYLVLLAEHSMNASTFSARATISTISDLYAAISTALGTLKGDAHGGANQRTMEMLLEIGTPDRAADFVEESLQVKRRLMGLGHRIYKTRDPRVNHLMSYSEALARETGNGNWHQIAVCLDEITNNHPYFLGRKLFPNVEFYSAPLLYMLGLSPDLMPAAFAVSRISGWSGHVIEQLANNRIIRPLASYIGPELRAYVPLEQRG</sequence>
<dbReference type="PRINTS" id="PR00143">
    <property type="entry name" value="CITRTSNTHASE"/>
</dbReference>
<dbReference type="RefSeq" id="WP_008478034.1">
    <property type="nucleotide sequence ID" value="NZ_CAGS01000236.1"/>
</dbReference>
<evidence type="ECO:0000256" key="2">
    <source>
        <dbReference type="ARBA" id="ARBA00010566"/>
    </source>
</evidence>
<comment type="catalytic activity">
    <reaction evidence="4">
        <text>oxaloacetate + acetyl-CoA + H2O = citrate + CoA + H(+)</text>
        <dbReference type="Rhea" id="RHEA:16845"/>
        <dbReference type="ChEBI" id="CHEBI:15377"/>
        <dbReference type="ChEBI" id="CHEBI:15378"/>
        <dbReference type="ChEBI" id="CHEBI:16452"/>
        <dbReference type="ChEBI" id="CHEBI:16947"/>
        <dbReference type="ChEBI" id="CHEBI:57287"/>
        <dbReference type="ChEBI" id="CHEBI:57288"/>
        <dbReference type="EC" id="2.3.3.16"/>
    </reaction>
</comment>